<dbReference type="Pfam" id="PF13424">
    <property type="entry name" value="TPR_12"/>
    <property type="match status" value="1"/>
</dbReference>
<dbReference type="GO" id="GO:0042802">
    <property type="term" value="F:identical protein binding"/>
    <property type="evidence" value="ECO:0007669"/>
    <property type="project" value="InterPro"/>
</dbReference>
<gene>
    <name evidence="1" type="ORF">LZ495_11775</name>
</gene>
<dbReference type="Pfam" id="PF07721">
    <property type="entry name" value="TPR_4"/>
    <property type="match status" value="2"/>
</dbReference>
<evidence type="ECO:0000313" key="2">
    <source>
        <dbReference type="Proteomes" id="UP001165378"/>
    </source>
</evidence>
<dbReference type="Proteomes" id="UP001165378">
    <property type="component" value="Unassembled WGS sequence"/>
</dbReference>
<organism evidence="1 2">
    <name type="scientific">Yinghuangia soli</name>
    <dbReference type="NCBI Taxonomy" id="2908204"/>
    <lineage>
        <taxon>Bacteria</taxon>
        <taxon>Bacillati</taxon>
        <taxon>Actinomycetota</taxon>
        <taxon>Actinomycetes</taxon>
        <taxon>Kitasatosporales</taxon>
        <taxon>Streptomycetaceae</taxon>
        <taxon>Yinghuangia</taxon>
    </lineage>
</organism>
<dbReference type="InterPro" id="IPR011717">
    <property type="entry name" value="TPR-4"/>
</dbReference>
<accession>A0AA41TYK1</accession>
<dbReference type="Gene3D" id="1.25.40.10">
    <property type="entry name" value="Tetratricopeptide repeat domain"/>
    <property type="match status" value="1"/>
</dbReference>
<sequence>MKWFRTQPRQGAVFWRRLREAEQHLQGRRFAESLAMLDWVIVEGSGRYLPPFGECMGQVHVCRLFALAELGRAPEAWEHFSSVMPGFLATGPQAGDSVRALRAMMGQILLRHGHDDAAQEHFALVLAECQATGNSAEALAWNVKFVGYEVVTGRAEAGERRARVVLPQLDAVQMAEEDRKKSTGLVRGLLAIALAESGRPDEGVREAESAVAELTGLHGSDCDCADLARRIRAFALVESGRADEAEAELRTMLAAFDTEDHAGRTQLGSLRSVLGQALVAQGRHAEAVAELRPAIPLLSSTQGSGAPVTLDAASVLARALQASGEPAEAREILSAALQAGESGPDRGHPEVARIRERLAAL</sequence>
<keyword evidence="2" id="KW-1185">Reference proteome</keyword>
<name>A0AA41TYK1_9ACTN</name>
<dbReference type="AlphaFoldDB" id="A0AA41TYK1"/>
<protein>
    <submittedName>
        <fullName evidence="1">Tetratricopeptide repeat protein</fullName>
    </submittedName>
</protein>
<comment type="caution">
    <text evidence="1">The sequence shown here is derived from an EMBL/GenBank/DDBJ whole genome shotgun (WGS) entry which is preliminary data.</text>
</comment>
<evidence type="ECO:0000313" key="1">
    <source>
        <dbReference type="EMBL" id="MCF2527893.1"/>
    </source>
</evidence>
<dbReference type="InterPro" id="IPR011990">
    <property type="entry name" value="TPR-like_helical_dom_sf"/>
</dbReference>
<reference evidence="1" key="1">
    <citation type="submission" date="2022-01" db="EMBL/GenBank/DDBJ databases">
        <title>Genome-Based Taxonomic Classification of the Phylum Actinobacteria.</title>
        <authorList>
            <person name="Gao Y."/>
        </authorList>
    </citation>
    <scope>NUCLEOTIDE SEQUENCE</scope>
    <source>
        <strain evidence="1">KLBMP 8922</strain>
    </source>
</reference>
<dbReference type="EMBL" id="JAKFHA010000005">
    <property type="protein sequence ID" value="MCF2527893.1"/>
    <property type="molecule type" value="Genomic_DNA"/>
</dbReference>
<dbReference type="RefSeq" id="WP_235052063.1">
    <property type="nucleotide sequence ID" value="NZ_JAKFHA010000005.1"/>
</dbReference>
<proteinExistence type="predicted"/>
<dbReference type="SUPFAM" id="SSF48452">
    <property type="entry name" value="TPR-like"/>
    <property type="match status" value="2"/>
</dbReference>